<name>A0A8B8CD87_CRAVI</name>
<keyword evidence="3" id="KW-1185">Reference proteome</keyword>
<feature type="chain" id="PRO_5034168426" evidence="2">
    <location>
        <begin position="28"/>
        <end position="105"/>
    </location>
</feature>
<organism evidence="3 4">
    <name type="scientific">Crassostrea virginica</name>
    <name type="common">Eastern oyster</name>
    <dbReference type="NCBI Taxonomy" id="6565"/>
    <lineage>
        <taxon>Eukaryota</taxon>
        <taxon>Metazoa</taxon>
        <taxon>Spiralia</taxon>
        <taxon>Lophotrochozoa</taxon>
        <taxon>Mollusca</taxon>
        <taxon>Bivalvia</taxon>
        <taxon>Autobranchia</taxon>
        <taxon>Pteriomorphia</taxon>
        <taxon>Ostreida</taxon>
        <taxon>Ostreoidea</taxon>
        <taxon>Ostreidae</taxon>
        <taxon>Crassostrea</taxon>
    </lineage>
</organism>
<feature type="compositionally biased region" description="Basic and acidic residues" evidence="1">
    <location>
        <begin position="87"/>
        <end position="105"/>
    </location>
</feature>
<evidence type="ECO:0000256" key="1">
    <source>
        <dbReference type="SAM" id="MobiDB-lite"/>
    </source>
</evidence>
<sequence length="105" mass="11877">MSMTWLKRQILCMETLFIELLIAGARARSEQGRFPEKCSQNVDVWSSPFERRPRVDTRTARDAGAGCLPTSRPSKGPGEAQEVQDSESPRKTELEIPETQRRSKA</sequence>
<dbReference type="AlphaFoldDB" id="A0A8B8CD87"/>
<dbReference type="RefSeq" id="XP_022313738.1">
    <property type="nucleotide sequence ID" value="XM_022458030.1"/>
</dbReference>
<evidence type="ECO:0000256" key="2">
    <source>
        <dbReference type="SAM" id="SignalP"/>
    </source>
</evidence>
<protein>
    <submittedName>
        <fullName evidence="4">Uncharacterized protein LOC111118513</fullName>
    </submittedName>
</protein>
<evidence type="ECO:0000313" key="4">
    <source>
        <dbReference type="RefSeq" id="XP_022313738.1"/>
    </source>
</evidence>
<dbReference type="KEGG" id="cvn:111118513"/>
<keyword evidence="2" id="KW-0732">Signal</keyword>
<feature type="region of interest" description="Disordered" evidence="1">
    <location>
        <begin position="45"/>
        <end position="105"/>
    </location>
</feature>
<evidence type="ECO:0000313" key="3">
    <source>
        <dbReference type="Proteomes" id="UP000694844"/>
    </source>
</evidence>
<gene>
    <name evidence="4" type="primary">LOC111118513</name>
</gene>
<feature type="compositionally biased region" description="Basic and acidic residues" evidence="1">
    <location>
        <begin position="49"/>
        <end position="61"/>
    </location>
</feature>
<feature type="signal peptide" evidence="2">
    <location>
        <begin position="1"/>
        <end position="27"/>
    </location>
</feature>
<dbReference type="GeneID" id="111118513"/>
<reference evidence="4" key="1">
    <citation type="submission" date="2025-08" db="UniProtKB">
        <authorList>
            <consortium name="RefSeq"/>
        </authorList>
    </citation>
    <scope>IDENTIFICATION</scope>
    <source>
        <tissue evidence="4">Whole sample</tissue>
    </source>
</reference>
<proteinExistence type="predicted"/>
<accession>A0A8B8CD87</accession>
<dbReference type="Proteomes" id="UP000694844">
    <property type="component" value="Chromosome 2"/>
</dbReference>